<dbReference type="Proteomes" id="UP000729290">
    <property type="component" value="Unassembled WGS sequence"/>
</dbReference>
<dbReference type="EMBL" id="JACSNV010000005">
    <property type="protein sequence ID" value="MBM6877447.1"/>
    <property type="molecule type" value="Genomic_DNA"/>
</dbReference>
<proteinExistence type="predicted"/>
<evidence type="ECO:0000313" key="1">
    <source>
        <dbReference type="EMBL" id="MBM6877447.1"/>
    </source>
</evidence>
<gene>
    <name evidence="1" type="ORF">H9X83_04675</name>
</gene>
<name>A0ABS2G8F4_9FIRM</name>
<accession>A0ABS2G8F4</accession>
<comment type="caution">
    <text evidence="1">The sequence shown here is derived from an EMBL/GenBank/DDBJ whole genome shotgun (WGS) entry which is preliminary data.</text>
</comment>
<protein>
    <recommendedName>
        <fullName evidence="3">LXG domain-containing protein</fullName>
    </recommendedName>
</protein>
<reference evidence="1 2" key="1">
    <citation type="journal article" date="2021" name="Sci. Rep.">
        <title>The distribution of antibiotic resistance genes in chicken gut microbiota commensals.</title>
        <authorList>
            <person name="Juricova H."/>
            <person name="Matiasovicova J."/>
            <person name="Kubasova T."/>
            <person name="Cejkova D."/>
            <person name="Rychlik I."/>
        </authorList>
    </citation>
    <scope>NUCLEOTIDE SEQUENCE [LARGE SCALE GENOMIC DNA]</scope>
    <source>
        <strain evidence="1 2">An431b</strain>
    </source>
</reference>
<dbReference type="RefSeq" id="WP_205133519.1">
    <property type="nucleotide sequence ID" value="NZ_JACSNT010000006.1"/>
</dbReference>
<evidence type="ECO:0008006" key="3">
    <source>
        <dbReference type="Google" id="ProtNLM"/>
    </source>
</evidence>
<keyword evidence="2" id="KW-1185">Reference proteome</keyword>
<sequence length="568" mass="62974">MSKELIGKNGKIVGSAAYFQEMNRSCKITEVMKVPKEYQYFDGCKELARSCKEIVSVIYQDVKKCADILAFLPEKDRQETAELAKAIGEISRQWGSASGDVNQIVSLVLLSASASKRKSSESMGMIEKTERKLRSTTGSSFSMSEKINLLQKAVSGTVYQAASNDAKKLEFLMSIEQGKGKGFLQDILHYYDYLNHQRNYVGKNGKVVCSREYNQEMQKKVFFRGFPRVYSYGHPKKYVSEIQNMLKKVCDELSNDLDQGDRNKDYILDENGEICFTAIEQCGKAGISCAGLKNKVEKLMWFVGGNQQKILTLQRNINALGIRGTHGSLKEDGVFGEETLSAWNEFLNNFERGTVPTLAWIDVLKTDMTGIEIGATKNGSLAGLRNAYVYKKKPYIRFDPSHNKQNGYFRGQKRTINYKHMNFDQVSNTNSVYEKIRERYNHYPLSDEAYDLLKNLDDTGKKVRIGGRVLLVAGVVLDTLELGKAINNDLHDADQKIGRKTASTAFSIGGRWAGAIGGAELGAYLGAFTGPVAPIAIPVLGLIGGIAGSFAGDSLGKYVVDITCLGDE</sequence>
<organism evidence="1 2">
    <name type="scientific">Anaerotignum lactatifermentans</name>
    <dbReference type="NCBI Taxonomy" id="160404"/>
    <lineage>
        <taxon>Bacteria</taxon>
        <taxon>Bacillati</taxon>
        <taxon>Bacillota</taxon>
        <taxon>Clostridia</taxon>
        <taxon>Lachnospirales</taxon>
        <taxon>Anaerotignaceae</taxon>
        <taxon>Anaerotignum</taxon>
    </lineage>
</organism>
<evidence type="ECO:0000313" key="2">
    <source>
        <dbReference type="Proteomes" id="UP000729290"/>
    </source>
</evidence>